<evidence type="ECO:0000256" key="2">
    <source>
        <dbReference type="ARBA" id="ARBA00007306"/>
    </source>
</evidence>
<reference evidence="14" key="1">
    <citation type="journal article" date="2020" name="Microb. Genom.">
        <title>Genetic diversity of clinical and environmental Mucorales isolates obtained from an investigation of mucormycosis cases among solid organ transplant recipients.</title>
        <authorList>
            <person name="Nguyen M.H."/>
            <person name="Kaul D."/>
            <person name="Muto C."/>
            <person name="Cheng S.J."/>
            <person name="Richter R.A."/>
            <person name="Bruno V.M."/>
            <person name="Liu G."/>
            <person name="Beyhan S."/>
            <person name="Sundermann A.J."/>
            <person name="Mounaud S."/>
            <person name="Pasculle A.W."/>
            <person name="Nierman W.C."/>
            <person name="Driscoll E."/>
            <person name="Cumbie R."/>
            <person name="Clancy C.J."/>
            <person name="Dupont C.L."/>
        </authorList>
    </citation>
    <scope>NUCLEOTIDE SEQUENCE</scope>
    <source>
        <strain evidence="14">GL11</strain>
    </source>
</reference>
<evidence type="ECO:0000256" key="10">
    <source>
        <dbReference type="RuleBase" id="RU364014"/>
    </source>
</evidence>
<comment type="function">
    <text evidence="10">Required for replication-independent chromatin assembly and for the periodic repression of histone gene transcription during the cell cycle.</text>
</comment>
<dbReference type="InterPro" id="IPR011494">
    <property type="entry name" value="HIRA-like_C"/>
</dbReference>
<dbReference type="AlphaFoldDB" id="A0A9P7BU67"/>
<organism evidence="14 15">
    <name type="scientific">Rhizopus oryzae</name>
    <name type="common">Mucormycosis agent</name>
    <name type="synonym">Rhizopus arrhizus var. delemar</name>
    <dbReference type="NCBI Taxonomy" id="64495"/>
    <lineage>
        <taxon>Eukaryota</taxon>
        <taxon>Fungi</taxon>
        <taxon>Fungi incertae sedis</taxon>
        <taxon>Mucoromycota</taxon>
        <taxon>Mucoromycotina</taxon>
        <taxon>Mucoromycetes</taxon>
        <taxon>Mucorales</taxon>
        <taxon>Mucorineae</taxon>
        <taxon>Rhizopodaceae</taxon>
        <taxon>Rhizopus</taxon>
    </lineage>
</organism>
<comment type="similarity">
    <text evidence="2 10">Belongs to the WD repeat HIR1 family.</text>
</comment>
<dbReference type="SMART" id="SM00320">
    <property type="entry name" value="WD40"/>
    <property type="match status" value="6"/>
</dbReference>
<feature type="repeat" description="WD" evidence="9">
    <location>
        <begin position="20"/>
        <end position="45"/>
    </location>
</feature>
<dbReference type="GO" id="GO:0006338">
    <property type="term" value="P:chromatin remodeling"/>
    <property type="evidence" value="ECO:0007669"/>
    <property type="project" value="InterPro"/>
</dbReference>
<comment type="caution">
    <text evidence="14">The sequence shown here is derived from an EMBL/GenBank/DDBJ whole genome shotgun (WGS) entry which is preliminary data.</text>
</comment>
<keyword evidence="8 10" id="KW-0539">Nucleus</keyword>
<dbReference type="GO" id="GO:0000785">
    <property type="term" value="C:chromatin"/>
    <property type="evidence" value="ECO:0007669"/>
    <property type="project" value="TreeGrafter"/>
</dbReference>
<comment type="subcellular location">
    <subcellularLocation>
        <location evidence="1 10">Nucleus</location>
    </subcellularLocation>
</comment>
<feature type="compositionally biased region" description="Basic and acidic residues" evidence="11">
    <location>
        <begin position="462"/>
        <end position="473"/>
    </location>
</feature>
<dbReference type="PROSITE" id="PS50294">
    <property type="entry name" value="WD_REPEATS_REGION"/>
    <property type="match status" value="3"/>
</dbReference>
<feature type="repeat" description="WD" evidence="9">
    <location>
        <begin position="122"/>
        <end position="163"/>
    </location>
</feature>
<dbReference type="EMBL" id="JAANQT010000414">
    <property type="protein sequence ID" value="KAG1311210.1"/>
    <property type="molecule type" value="Genomic_DNA"/>
</dbReference>
<dbReference type="Pfam" id="PF07569">
    <property type="entry name" value="Hira"/>
    <property type="match status" value="1"/>
</dbReference>
<sequence length="833" mass="92487">MIIFKPEWVSHSDNTKRPCIYSVDVHPDGSQLATGGLDGTIKVWNTAPIYYEAAEQDPNCPKLICTLSLHKGAVSCVRYSNKEGHYLASCSDQDNLIIVWTRGSESHKEESQEHAWLPSHHLIGHKADVQGLAWSKDNGCLASCDSDGTIIIWDGKTFEQVKKIDKHEGSVKSIIWDPAGKYLASQSDDKTVKIWRVSDWGLEASIKNPFIHSPGTAFFKRLRQDTFDMIINIQANVFNSWSPDGGHVAAADGINTHKHVAAIVARDDWNTDVSLVGHKHPVEVTSFNPRLFYMYDDAKKQRSISSICALGSQDRSVSIWVTKFSKPICVAADIFDNNVYDIAWAPDGKSLFACSQDGTVACLQLQEELDDAVPEEIVVSLYENLKYGYGKNTIKRTPMQEKSGIEGVQQGDISVNEKEQEKISAVKNGEKPAQPIPSSLVSNGVKEKNTSNNIEVTSNKRKGIEESELESKSSRAKPNWIDSPVVPPIVQKSQIKMALPKIRPTISIKSKEDDLILECQNTLADQNSVQSKVSATRQGTTVWTDYLSSASLVLASNKFFAAIGCEDGSIHTYSPAGKRLLPAIVLESPGVLLQSYHSWLVCITATGLLYSWDVLNLKSAIEGISIAPILQVAQLEAGKMHEGPRIKAIRIQKDGMPILVTSSHQAFVYHVRMKVWLRISDAWYILSEFWGISGRHSSEDHPLAWLSSHVVATTSHQTLLDMSATTKVLTISHIETQLAVAALLNSPAEYKDWMIYYAKRLSEENAKQKAEELCKWLTGPPYTPSSDLVKWEPTIMGEISKKDLLNEILPLLAKNRQLQRTVIEFTNKSAITL</sequence>
<evidence type="ECO:0000256" key="1">
    <source>
        <dbReference type="ARBA" id="ARBA00004123"/>
    </source>
</evidence>
<name>A0A9P7BU67_RHIOR</name>
<dbReference type="GO" id="GO:0000417">
    <property type="term" value="C:HIR complex"/>
    <property type="evidence" value="ECO:0007669"/>
    <property type="project" value="TreeGrafter"/>
</dbReference>
<evidence type="ECO:0000256" key="6">
    <source>
        <dbReference type="ARBA" id="ARBA00023015"/>
    </source>
</evidence>
<keyword evidence="15" id="KW-1185">Reference proteome</keyword>
<proteinExistence type="inferred from homology"/>
<evidence type="ECO:0000256" key="11">
    <source>
        <dbReference type="SAM" id="MobiDB-lite"/>
    </source>
</evidence>
<dbReference type="PROSITE" id="PS50082">
    <property type="entry name" value="WD_REPEATS_2"/>
    <property type="match status" value="3"/>
</dbReference>
<dbReference type="SUPFAM" id="SSF50978">
    <property type="entry name" value="WD40 repeat-like"/>
    <property type="match status" value="1"/>
</dbReference>
<dbReference type="GO" id="GO:0006355">
    <property type="term" value="P:regulation of DNA-templated transcription"/>
    <property type="evidence" value="ECO:0007669"/>
    <property type="project" value="InterPro"/>
</dbReference>
<dbReference type="Proteomes" id="UP000716291">
    <property type="component" value="Unassembled WGS sequence"/>
</dbReference>
<dbReference type="GO" id="GO:0006351">
    <property type="term" value="P:DNA-templated transcription"/>
    <property type="evidence" value="ECO:0007669"/>
    <property type="project" value="InterPro"/>
</dbReference>
<evidence type="ECO:0000256" key="8">
    <source>
        <dbReference type="ARBA" id="ARBA00023242"/>
    </source>
</evidence>
<dbReference type="OrthoDB" id="1741719at2759"/>
<keyword evidence="3 9" id="KW-0853">WD repeat</keyword>
<feature type="region of interest" description="Disordered" evidence="11">
    <location>
        <begin position="426"/>
        <end position="476"/>
    </location>
</feature>
<accession>A0A9P7BU67</accession>
<gene>
    <name evidence="14" type="ORF">G6F64_003973</name>
</gene>
<dbReference type="GO" id="GO:0031491">
    <property type="term" value="F:nucleosome binding"/>
    <property type="evidence" value="ECO:0007669"/>
    <property type="project" value="TreeGrafter"/>
</dbReference>
<evidence type="ECO:0000256" key="3">
    <source>
        <dbReference type="ARBA" id="ARBA00022574"/>
    </source>
</evidence>
<evidence type="ECO:0000313" key="15">
    <source>
        <dbReference type="Proteomes" id="UP000716291"/>
    </source>
</evidence>
<dbReference type="InterPro" id="IPR055410">
    <property type="entry name" value="Beta-prop_CAF1B_HIR1"/>
</dbReference>
<dbReference type="InterPro" id="IPR031120">
    <property type="entry name" value="HIR1-like"/>
</dbReference>
<dbReference type="GO" id="GO:0005634">
    <property type="term" value="C:nucleus"/>
    <property type="evidence" value="ECO:0007669"/>
    <property type="project" value="UniProtKB-SubCell"/>
</dbReference>
<feature type="domain" description="CAF1B/HIR1 beta-propeller" evidence="13">
    <location>
        <begin position="16"/>
        <end position="367"/>
    </location>
</feature>
<dbReference type="InterPro" id="IPR001680">
    <property type="entry name" value="WD40_rpt"/>
</dbReference>
<keyword evidence="7 10" id="KW-0804">Transcription</keyword>
<dbReference type="InterPro" id="IPR036322">
    <property type="entry name" value="WD40_repeat_dom_sf"/>
</dbReference>
<keyword evidence="6 10" id="KW-0805">Transcription regulation</keyword>
<protein>
    <recommendedName>
        <fullName evidence="10">Protein HIR</fullName>
    </recommendedName>
</protein>
<evidence type="ECO:0000256" key="9">
    <source>
        <dbReference type="PROSITE-ProRule" id="PRU00221"/>
    </source>
</evidence>
<evidence type="ECO:0000259" key="13">
    <source>
        <dbReference type="Pfam" id="PF24105"/>
    </source>
</evidence>
<dbReference type="Gene3D" id="2.130.10.10">
    <property type="entry name" value="YVTN repeat-like/Quinoprotein amine dehydrogenase"/>
    <property type="match status" value="2"/>
</dbReference>
<keyword evidence="5 10" id="KW-0156">Chromatin regulator</keyword>
<feature type="domain" description="Protein HIRA-like C-terminal" evidence="12">
    <location>
        <begin position="577"/>
        <end position="777"/>
    </location>
</feature>
<keyword evidence="10" id="KW-0678">Repressor</keyword>
<dbReference type="Pfam" id="PF24105">
    <property type="entry name" value="Beta-prop_CAF1B_HIR1"/>
    <property type="match status" value="1"/>
</dbReference>
<dbReference type="CDD" id="cd00200">
    <property type="entry name" value="WD40"/>
    <property type="match status" value="1"/>
</dbReference>
<keyword evidence="4 10" id="KW-0677">Repeat</keyword>
<evidence type="ECO:0000259" key="12">
    <source>
        <dbReference type="Pfam" id="PF07569"/>
    </source>
</evidence>
<evidence type="ECO:0000256" key="7">
    <source>
        <dbReference type="ARBA" id="ARBA00023163"/>
    </source>
</evidence>
<dbReference type="PANTHER" id="PTHR13831:SF0">
    <property type="entry name" value="PROTEIN HIRA"/>
    <property type="match status" value="1"/>
</dbReference>
<dbReference type="InterPro" id="IPR015943">
    <property type="entry name" value="WD40/YVTN_repeat-like_dom_sf"/>
</dbReference>
<feature type="repeat" description="WD" evidence="9">
    <location>
        <begin position="164"/>
        <end position="198"/>
    </location>
</feature>
<evidence type="ECO:0000313" key="14">
    <source>
        <dbReference type="EMBL" id="KAG1311210.1"/>
    </source>
</evidence>
<evidence type="ECO:0000256" key="4">
    <source>
        <dbReference type="ARBA" id="ARBA00022737"/>
    </source>
</evidence>
<dbReference type="PANTHER" id="PTHR13831">
    <property type="entry name" value="MEMBER OF THE HIR1 FAMILY OF WD-REPEAT PROTEINS"/>
    <property type="match status" value="1"/>
</dbReference>
<evidence type="ECO:0000256" key="5">
    <source>
        <dbReference type="ARBA" id="ARBA00022853"/>
    </source>
</evidence>